<organism evidence="5 6">
    <name type="scientific">Pelagimonas phthalicica</name>
    <dbReference type="NCBI Taxonomy" id="1037362"/>
    <lineage>
        <taxon>Bacteria</taxon>
        <taxon>Pseudomonadati</taxon>
        <taxon>Pseudomonadota</taxon>
        <taxon>Alphaproteobacteria</taxon>
        <taxon>Rhodobacterales</taxon>
        <taxon>Roseobacteraceae</taxon>
        <taxon>Pelagimonas</taxon>
    </lineage>
</organism>
<evidence type="ECO:0000256" key="2">
    <source>
        <dbReference type="ARBA" id="ARBA00022729"/>
    </source>
</evidence>
<gene>
    <name evidence="5" type="ORF">TRP8649_01493</name>
</gene>
<dbReference type="OrthoDB" id="217645at2"/>
<keyword evidence="2" id="KW-0732">Signal</keyword>
<evidence type="ECO:0000313" key="5">
    <source>
        <dbReference type="EMBL" id="SMX27388.1"/>
    </source>
</evidence>
<dbReference type="EMBL" id="FXXP01000001">
    <property type="protein sequence ID" value="SMX27388.1"/>
    <property type="molecule type" value="Genomic_DNA"/>
</dbReference>
<evidence type="ECO:0000256" key="1">
    <source>
        <dbReference type="ARBA" id="ARBA00022487"/>
    </source>
</evidence>
<keyword evidence="1" id="KW-0719">Serine esterase</keyword>
<protein>
    <recommendedName>
        <fullName evidence="4">4-O-methyl-glucuronoyl methylesterase-like domain-containing protein</fullName>
    </recommendedName>
</protein>
<proteinExistence type="predicted"/>
<feature type="domain" description="4-O-methyl-glucuronoyl methylesterase-like" evidence="4">
    <location>
        <begin position="170"/>
        <end position="318"/>
    </location>
</feature>
<keyword evidence="3" id="KW-0378">Hydrolase</keyword>
<dbReference type="AlphaFoldDB" id="A0A238J9P7"/>
<name>A0A238J9P7_9RHOB</name>
<dbReference type="InterPro" id="IPR029058">
    <property type="entry name" value="AB_hydrolase_fold"/>
</dbReference>
<keyword evidence="6" id="KW-1185">Reference proteome</keyword>
<dbReference type="Pfam" id="PF22244">
    <property type="entry name" value="GCE_fung"/>
    <property type="match status" value="1"/>
</dbReference>
<dbReference type="Proteomes" id="UP000225972">
    <property type="component" value="Unassembled WGS sequence"/>
</dbReference>
<sequence length="374" mass="40781">MMVGCLPELWLGCAPLPRAERSRTRQALADALYGQVPQAPDWLRCQRHERREDGFSLIEIEIGVAKRRFAVQAALWLPSEAKRPVPLIIGLDFLGPFGILPPGSFAADPQARVYASPEWQADGQLIPALAGQSRRRWPLEQIAAQGFGLLVSCYGSWVPDDPDACRDHGLYPLLGQPDTGAISLWAWALMRLADVAVDFPEIDAQRLSICGHSRLGKAALWAGAHDPRIAAVWANNSGCAGAAPARHPVGERLCDLVSRFPHWLRRDAITDPAKLPVDQHQLLALCAPKALYLSEAEADVWADPLGSYFALSQAALAWGQKTNAHWPDPASIPPGGWSFHAGALGYHLRPGGHDVLVQDWTQVLAFLSDKLRAG</sequence>
<dbReference type="InterPro" id="IPR054579">
    <property type="entry name" value="GCE-like_dom"/>
</dbReference>
<dbReference type="RefSeq" id="WP_099243539.1">
    <property type="nucleotide sequence ID" value="NZ_FXXP01000001.1"/>
</dbReference>
<evidence type="ECO:0000259" key="4">
    <source>
        <dbReference type="Pfam" id="PF22244"/>
    </source>
</evidence>
<dbReference type="Gene3D" id="3.40.50.1820">
    <property type="entry name" value="alpha/beta hydrolase"/>
    <property type="match status" value="1"/>
</dbReference>
<evidence type="ECO:0000313" key="6">
    <source>
        <dbReference type="Proteomes" id="UP000225972"/>
    </source>
</evidence>
<reference evidence="6" key="1">
    <citation type="submission" date="2017-05" db="EMBL/GenBank/DDBJ databases">
        <authorList>
            <person name="Rodrigo-Torres L."/>
            <person name="Arahal R. D."/>
            <person name="Lucena T."/>
        </authorList>
    </citation>
    <scope>NUCLEOTIDE SEQUENCE [LARGE SCALE GENOMIC DNA]</scope>
    <source>
        <strain evidence="6">CECT 8649</strain>
    </source>
</reference>
<evidence type="ECO:0000256" key="3">
    <source>
        <dbReference type="ARBA" id="ARBA00022801"/>
    </source>
</evidence>
<dbReference type="SUPFAM" id="SSF53474">
    <property type="entry name" value="alpha/beta-Hydrolases"/>
    <property type="match status" value="1"/>
</dbReference>
<dbReference type="GO" id="GO:0052689">
    <property type="term" value="F:carboxylic ester hydrolase activity"/>
    <property type="evidence" value="ECO:0007669"/>
    <property type="project" value="UniProtKB-KW"/>
</dbReference>
<accession>A0A238J9P7</accession>